<evidence type="ECO:0000313" key="9">
    <source>
        <dbReference type="Proteomes" id="UP000283530"/>
    </source>
</evidence>
<dbReference type="PANTHER" id="PTHR13097:SF7">
    <property type="entry name" value="GENERAL TRANSCRIPTION FACTOR IIE SUBUNIT 1"/>
    <property type="match status" value="1"/>
</dbReference>
<feature type="compositionally biased region" description="Polar residues" evidence="6">
    <location>
        <begin position="478"/>
        <end position="491"/>
    </location>
</feature>
<comment type="similarity">
    <text evidence="5">Belongs to the glycosyl hydrolase 100 family.</text>
</comment>
<accession>A0A3S3NVQ3</accession>
<dbReference type="EMBL" id="QPKB01000011">
    <property type="protein sequence ID" value="RWR95330.1"/>
    <property type="molecule type" value="Genomic_DNA"/>
</dbReference>
<keyword evidence="8" id="KW-0396">Initiation factor</keyword>
<feature type="domain" description="HTH TFE/IIEalpha-type" evidence="7">
    <location>
        <begin position="6"/>
        <end position="220"/>
    </location>
</feature>
<dbReference type="GO" id="GO:0033926">
    <property type="term" value="F:endo-alpha-N-acetylgalactosaminidase activity"/>
    <property type="evidence" value="ECO:0007669"/>
    <property type="project" value="UniProtKB-UniRule"/>
</dbReference>
<dbReference type="InterPro" id="IPR024746">
    <property type="entry name" value="Glyco_hydro_100"/>
</dbReference>
<dbReference type="GO" id="GO:0003743">
    <property type="term" value="F:translation initiation factor activity"/>
    <property type="evidence" value="ECO:0007669"/>
    <property type="project" value="UniProtKB-KW"/>
</dbReference>
<dbReference type="PROSITE" id="PS51344">
    <property type="entry name" value="HTH_TFE_IIE"/>
    <property type="match status" value="1"/>
</dbReference>
<comment type="caution">
    <text evidence="8">The sequence shown here is derived from an EMBL/GenBank/DDBJ whole genome shotgun (WGS) entry which is preliminary data.</text>
</comment>
<feature type="compositionally biased region" description="Polar residues" evidence="6">
    <location>
        <begin position="352"/>
        <end position="364"/>
    </location>
</feature>
<dbReference type="Proteomes" id="UP000283530">
    <property type="component" value="Unassembled WGS sequence"/>
</dbReference>
<name>A0A3S3NVQ3_9MAGN</name>
<evidence type="ECO:0000256" key="5">
    <source>
        <dbReference type="RuleBase" id="RU367047"/>
    </source>
</evidence>
<proteinExistence type="inferred from homology"/>
<keyword evidence="8" id="KW-0648">Protein biosynthesis</keyword>
<feature type="compositionally biased region" description="Basic and acidic residues" evidence="6">
    <location>
        <begin position="421"/>
        <end position="431"/>
    </location>
</feature>
<feature type="compositionally biased region" description="Basic and acidic residues" evidence="6">
    <location>
        <begin position="492"/>
        <end position="505"/>
    </location>
</feature>
<dbReference type="PANTHER" id="PTHR13097">
    <property type="entry name" value="TRANSCRIPTION INITIATION FACTOR IIE, ALPHA SUBUNIT"/>
    <property type="match status" value="1"/>
</dbReference>
<keyword evidence="2 5" id="KW-0378">Hydrolase</keyword>
<evidence type="ECO:0000259" key="7">
    <source>
        <dbReference type="PROSITE" id="PS51344"/>
    </source>
</evidence>
<evidence type="ECO:0000313" key="8">
    <source>
        <dbReference type="EMBL" id="RWR95330.1"/>
    </source>
</evidence>
<dbReference type="FunFam" id="3.30.40.10:FF:000269">
    <property type="entry name" value="Transcription initiation factor IIE subunit alpha"/>
    <property type="match status" value="1"/>
</dbReference>
<reference evidence="8 9" key="1">
    <citation type="journal article" date="2019" name="Nat. Plants">
        <title>Stout camphor tree genome fills gaps in understanding of flowering plant genome evolution.</title>
        <authorList>
            <person name="Chaw S.M."/>
            <person name="Liu Y.C."/>
            <person name="Wu Y.W."/>
            <person name="Wang H.Y."/>
            <person name="Lin C.I."/>
            <person name="Wu C.S."/>
            <person name="Ke H.M."/>
            <person name="Chang L.Y."/>
            <person name="Hsu C.Y."/>
            <person name="Yang H.T."/>
            <person name="Sudianto E."/>
            <person name="Hsu M.H."/>
            <person name="Wu K.P."/>
            <person name="Wang L.N."/>
            <person name="Leebens-Mack J.H."/>
            <person name="Tsai I.J."/>
        </authorList>
    </citation>
    <scope>NUCLEOTIDE SEQUENCE [LARGE SCALE GENOMIC DNA]</scope>
    <source>
        <strain evidence="9">cv. Chaw 1501</strain>
        <tissue evidence="8">Young leaves</tissue>
    </source>
</reference>
<keyword evidence="4 5" id="KW-0326">Glycosidase</keyword>
<dbReference type="SMART" id="SM00531">
    <property type="entry name" value="TFIIE"/>
    <property type="match status" value="1"/>
</dbReference>
<feature type="compositionally biased region" description="Acidic residues" evidence="6">
    <location>
        <begin position="533"/>
        <end position="546"/>
    </location>
</feature>
<comment type="similarity">
    <text evidence="1">Belongs to the TFIIE alpha subunit family.</text>
</comment>
<dbReference type="Gene3D" id="3.30.40.10">
    <property type="entry name" value="Zinc/RING finger domain, C3HC4 (zinc finger)"/>
    <property type="match status" value="1"/>
</dbReference>
<sequence>MSAEPFNKLVKLAARAFYDDITTKGDNQPKTARGDNRGMAVVVLDALTSAGVSTQWGGRDCEDFSSSYIAAAELGELVDYYNPRQGLMPASFRVRTVPFEGCNQIFEEFLDPDFGESAIGRVTPIDYGLWWRQWVREEDLAKDLKLHSKQLRRTLRFFEEEKLVTRDHRRETAKGAKIYSAALAATGDGQQTGKDGEEKLKMHTHSYCCLDYAQIYDVVRYRMHRMKKKLKDELDNRNTIQKYICPTCGRSYSALDALRLISPNDEYFHCEKCNGELVAESDKLAAEEMGDGDDNARRRRREKLKDMLQKIEVQLKPLTDQLTRVKDLPVPEFGSLQAWEARASAAVRAMNGDSSNDASKSSQGQGYGGTPMPFLGETRVEVALSGVEVKEEDSKPDPAATSMKVLPPWMIKQGMNLTKEQRGEVKQEMRDNNSGSAGLRDDKKAADEYFKAYYAALIKRQQEQEAANREQQEAAKFSATTSNIPNGVFETTSDRRVGMKAKRDEDDYVEWEEAPPPGNPVHKINDLNAPAEESGDDEDDIDWEDG</sequence>
<evidence type="ECO:0000256" key="3">
    <source>
        <dbReference type="ARBA" id="ARBA00023277"/>
    </source>
</evidence>
<dbReference type="GO" id="GO:0006367">
    <property type="term" value="P:transcription initiation at RNA polymerase II promoter"/>
    <property type="evidence" value="ECO:0007669"/>
    <property type="project" value="InterPro"/>
</dbReference>
<gene>
    <name evidence="8" type="ORF">CKAN_02466900</name>
</gene>
<dbReference type="AlphaFoldDB" id="A0A3S3NVQ3"/>
<keyword evidence="3 5" id="KW-0119">Carbohydrate metabolism</keyword>
<comment type="function">
    <text evidence="5">Invertase that cleaves sucrose into glucose and fructose.</text>
</comment>
<organism evidence="8 9">
    <name type="scientific">Cinnamomum micranthum f. kanehirae</name>
    <dbReference type="NCBI Taxonomy" id="337451"/>
    <lineage>
        <taxon>Eukaryota</taxon>
        <taxon>Viridiplantae</taxon>
        <taxon>Streptophyta</taxon>
        <taxon>Embryophyta</taxon>
        <taxon>Tracheophyta</taxon>
        <taxon>Spermatophyta</taxon>
        <taxon>Magnoliopsida</taxon>
        <taxon>Magnoliidae</taxon>
        <taxon>Laurales</taxon>
        <taxon>Lauraceae</taxon>
        <taxon>Cinnamomum</taxon>
    </lineage>
</organism>
<dbReference type="STRING" id="337451.A0A3S3NVQ3"/>
<protein>
    <recommendedName>
        <fullName evidence="5">Alkaline/neutral invertase</fullName>
        <ecNumber evidence="5">3.2.1.26</ecNumber>
    </recommendedName>
</protein>
<dbReference type="InterPro" id="IPR013083">
    <property type="entry name" value="Znf_RING/FYVE/PHD"/>
</dbReference>
<dbReference type="InterPro" id="IPR017919">
    <property type="entry name" value="TFIIE/TFIIEa_HTH"/>
</dbReference>
<comment type="catalytic activity">
    <reaction evidence="5">
        <text>Hydrolysis of terminal non-reducing beta-D-fructofuranoside residues in beta-D-fructofuranosides.</text>
        <dbReference type="EC" id="3.2.1.26"/>
    </reaction>
</comment>
<evidence type="ECO:0000256" key="2">
    <source>
        <dbReference type="ARBA" id="ARBA00022801"/>
    </source>
</evidence>
<feature type="region of interest" description="Disordered" evidence="6">
    <location>
        <begin position="421"/>
        <end position="440"/>
    </location>
</feature>
<dbReference type="GO" id="GO:0005673">
    <property type="term" value="C:transcription factor TFIIE complex"/>
    <property type="evidence" value="ECO:0007669"/>
    <property type="project" value="TreeGrafter"/>
</dbReference>
<dbReference type="Pfam" id="PF12899">
    <property type="entry name" value="Glyco_hydro_100"/>
    <property type="match status" value="1"/>
</dbReference>
<dbReference type="InterPro" id="IPR002853">
    <property type="entry name" value="TFIIE_asu"/>
</dbReference>
<keyword evidence="9" id="KW-1185">Reference proteome</keyword>
<dbReference type="EC" id="3.2.1.26" evidence="5"/>
<feature type="compositionally biased region" description="Basic and acidic residues" evidence="6">
    <location>
        <begin position="464"/>
        <end position="473"/>
    </location>
</feature>
<evidence type="ECO:0000256" key="1">
    <source>
        <dbReference type="ARBA" id="ARBA00008947"/>
    </source>
</evidence>
<feature type="region of interest" description="Disordered" evidence="6">
    <location>
        <begin position="350"/>
        <end position="374"/>
    </location>
</feature>
<evidence type="ECO:0000256" key="4">
    <source>
        <dbReference type="ARBA" id="ARBA00023295"/>
    </source>
</evidence>
<feature type="region of interest" description="Disordered" evidence="6">
    <location>
        <begin position="464"/>
        <end position="546"/>
    </location>
</feature>
<dbReference type="InterPro" id="IPR039997">
    <property type="entry name" value="TFE"/>
</dbReference>
<dbReference type="OrthoDB" id="361102at2759"/>
<evidence type="ECO:0000256" key="6">
    <source>
        <dbReference type="SAM" id="MobiDB-lite"/>
    </source>
</evidence>
<dbReference type="SUPFAM" id="SSF57783">
    <property type="entry name" value="Zinc beta-ribbon"/>
    <property type="match status" value="1"/>
</dbReference>
<dbReference type="GO" id="GO:0004564">
    <property type="term" value="F:beta-fructofuranosidase activity"/>
    <property type="evidence" value="ECO:0007669"/>
    <property type="project" value="UniProtKB-EC"/>
</dbReference>